<dbReference type="AlphaFoldDB" id="A0A6I4KV42"/>
<protein>
    <submittedName>
        <fullName evidence="1">Uncharacterized protein</fullName>
    </submittedName>
</protein>
<accession>A0A6I4KV42</accession>
<dbReference type="Proteomes" id="UP000429555">
    <property type="component" value="Unassembled WGS sequence"/>
</dbReference>
<evidence type="ECO:0000313" key="2">
    <source>
        <dbReference type="Proteomes" id="UP000429555"/>
    </source>
</evidence>
<proteinExistence type="predicted"/>
<reference evidence="1 2" key="1">
    <citation type="submission" date="2019-11" db="EMBL/GenBank/DDBJ databases">
        <title>Pseudomonas flavidum sp. nov., isolated from Baiyang Lake.</title>
        <authorList>
            <person name="Zhao Y."/>
        </authorList>
    </citation>
    <scope>NUCLEOTIDE SEQUENCE [LARGE SCALE GENOMIC DNA]</scope>
    <source>
        <strain evidence="2">R-22-3 w-18</strain>
    </source>
</reference>
<sequence length="324" mass="37018">MTPHPTFSTGSLNRLAERTEYELWLLEAVYEVVEQKLFPSWPDSVVYPLEKSKPDFFSYGQINAVIGDWRPHFLNVGAPLIFVSSFKLLDMFIEWVLEENGIVSTFRFDQKRKKLDGSSVFPQEIEARPWLKERLIALYSALIPLRGTIIHNKNFISADGAIRVARSKTGVVESMVDISSSQLRTLVVSILSVLKYVDGTWHLNESREKILRHALDELAPLHGLPLLGQKQPFHTRVRVYLEGDDPFDFDPIAIQRDLAERYVNQDCSFDLRVLMVRDGEVVEAYLFPDTLVATADTDWPQGVDAQQYKTKVPDDINPEHLCLG</sequence>
<evidence type="ECO:0000313" key="1">
    <source>
        <dbReference type="EMBL" id="MVW76560.1"/>
    </source>
</evidence>
<dbReference type="RefSeq" id="WP_160346868.1">
    <property type="nucleotide sequence ID" value="NZ_WKJZ01000002.1"/>
</dbReference>
<comment type="caution">
    <text evidence="1">The sequence shown here is derived from an EMBL/GenBank/DDBJ whole genome shotgun (WGS) entry which is preliminary data.</text>
</comment>
<gene>
    <name evidence="1" type="ORF">GJV18_14665</name>
</gene>
<dbReference type="EMBL" id="WKJZ01000002">
    <property type="protein sequence ID" value="MVW76560.1"/>
    <property type="molecule type" value="Genomic_DNA"/>
</dbReference>
<organism evidence="1 2">
    <name type="scientific">Pseudomonas xionganensis</name>
    <dbReference type="NCBI Taxonomy" id="2654845"/>
    <lineage>
        <taxon>Bacteria</taxon>
        <taxon>Pseudomonadati</taxon>
        <taxon>Pseudomonadota</taxon>
        <taxon>Gammaproteobacteria</taxon>
        <taxon>Pseudomonadales</taxon>
        <taxon>Pseudomonadaceae</taxon>
        <taxon>Pseudomonas</taxon>
    </lineage>
</organism>
<name>A0A6I4KV42_9PSED</name>
<keyword evidence="2" id="KW-1185">Reference proteome</keyword>